<dbReference type="PANTHER" id="PTHR15614:SF2">
    <property type="entry name" value="INTRAFLAGELLAR TRANSPORT PROTEIN 81 HOMOLOG"/>
    <property type="match status" value="1"/>
</dbReference>
<feature type="domain" description="IFT81 calponin homology" evidence="18">
    <location>
        <begin position="66"/>
        <end position="188"/>
    </location>
</feature>
<dbReference type="GO" id="GO:0042073">
    <property type="term" value="P:intraciliary transport"/>
    <property type="evidence" value="ECO:0007669"/>
    <property type="project" value="InterPro"/>
</dbReference>
<feature type="compositionally biased region" description="Polar residues" evidence="17">
    <location>
        <begin position="284"/>
        <end position="299"/>
    </location>
</feature>
<keyword evidence="7" id="KW-0007">Acetylation</keyword>
<keyword evidence="20" id="KW-1185">Reference proteome</keyword>
<dbReference type="FunFam" id="1.10.418.70:FF:000001">
    <property type="entry name" value="Intraflagellar transport protein 81 homolog"/>
    <property type="match status" value="1"/>
</dbReference>
<keyword evidence="4" id="KW-0221">Differentiation</keyword>
<evidence type="ECO:0000256" key="17">
    <source>
        <dbReference type="SAM" id="MobiDB-lite"/>
    </source>
</evidence>
<evidence type="ECO:0000256" key="10">
    <source>
        <dbReference type="ARBA" id="ARBA00023212"/>
    </source>
</evidence>
<dbReference type="GO" id="GO:0036064">
    <property type="term" value="C:ciliary basal body"/>
    <property type="evidence" value="ECO:0007669"/>
    <property type="project" value="TreeGrafter"/>
</dbReference>
<keyword evidence="8 16" id="KW-0175">Coiled coil</keyword>
<dbReference type="GO" id="GO:0007283">
    <property type="term" value="P:spermatogenesis"/>
    <property type="evidence" value="ECO:0007669"/>
    <property type="project" value="UniProtKB-KW"/>
</dbReference>
<dbReference type="InterPro" id="IPR043016">
    <property type="entry name" value="IFT81_N_sf"/>
</dbReference>
<dbReference type="GO" id="GO:0030154">
    <property type="term" value="P:cell differentiation"/>
    <property type="evidence" value="ECO:0007669"/>
    <property type="project" value="UniProtKB-KW"/>
</dbReference>
<dbReference type="GO" id="GO:0015631">
    <property type="term" value="F:tubulin binding"/>
    <property type="evidence" value="ECO:0007669"/>
    <property type="project" value="InterPro"/>
</dbReference>
<evidence type="ECO:0000256" key="13">
    <source>
        <dbReference type="ARBA" id="ARBA00055755"/>
    </source>
</evidence>
<evidence type="ECO:0000256" key="16">
    <source>
        <dbReference type="SAM" id="Coils"/>
    </source>
</evidence>
<name>A0A067QZX2_ZOONE</name>
<evidence type="ECO:0000256" key="14">
    <source>
        <dbReference type="ARBA" id="ARBA00073058"/>
    </source>
</evidence>
<keyword evidence="11" id="KW-0966">Cell projection</keyword>
<evidence type="ECO:0000256" key="7">
    <source>
        <dbReference type="ARBA" id="ARBA00022990"/>
    </source>
</evidence>
<evidence type="ECO:0000256" key="3">
    <source>
        <dbReference type="ARBA" id="ARBA00022553"/>
    </source>
</evidence>
<sequence>MLLGWVVTHREILRLRVYRIPMGGASLLVRALFRSTSRFNSEKSYHRILFSLSPEKVVIPCTTMSEELKYIVNELNRNPFNKNYNLISFDSLNSEQLLQVLNDVLAEVDPRNKVDIRGEDPEQTTVRILEMLRVLKFKPGQEMSAAVFCQRLVQGDKHLIHPILEWLLKNMEDLKMRAYLAQYLVKVEVPLEILSDRDVSAFYEEYEKLIEDFKLVHKDSQVLKNSGYSTSELRADIDAMEHEKDIVIKRIERMQQKVENIHNKEAMLEAAHALRLEREREKSLGNQKQEQQASLTHTEQQVQRLQQQLKEMQQAASGATAEGLLQRLEEETNVNTYIVKQKLPKEIGIRNNDLEILRLVLSEPVMSRGDLDALNSKIHSVNSEITQMVEHHLAANNPADDKLAPFRQQAAIIARKKETTAEHLTELRNKLSAAEEELQEKKSQLKEFAGETVLRGEEFKRYVTKLRGRSSLYKRQRTELSALKAEAGVLTRTVEILRARDEAVLRGLAMEEAQHGVSGFRVTEERMEQVSGEKANVDHEKGQTLEEMSSLVLELTQRIATKKAQLAPIIKELRPLRESCQVLTAEYEQKKHVYDTTAAGLESATAKLEQEVQNLKEEIRASESKYHLLEAESVISQVKLDQIAEEMQRYVGNTAGSDKTKSLRDRLTQKINELEKLSRQLKDDQHIVKENQANRSKQMKLWTDLQKLLECKKRCLEEERQNTGTVHREKGAETLVLQ</sequence>
<dbReference type="PANTHER" id="PTHR15614">
    <property type="entry name" value="INTRAFLAGELLAR TRANSPORT PROTEIN 81 HOMOLOG"/>
    <property type="match status" value="1"/>
</dbReference>
<evidence type="ECO:0000313" key="19">
    <source>
        <dbReference type="EMBL" id="KDR10696.1"/>
    </source>
</evidence>
<keyword evidence="2" id="KW-0963">Cytoplasm</keyword>
<dbReference type="Pfam" id="PF18383">
    <property type="entry name" value="IFT81_CH"/>
    <property type="match status" value="1"/>
</dbReference>
<evidence type="ECO:0000256" key="2">
    <source>
        <dbReference type="ARBA" id="ARBA00022490"/>
    </source>
</evidence>
<dbReference type="InParanoid" id="A0A067QZX2"/>
<evidence type="ECO:0000256" key="1">
    <source>
        <dbReference type="ARBA" id="ARBA00004120"/>
    </source>
</evidence>
<feature type="region of interest" description="Disordered" evidence="17">
    <location>
        <begin position="719"/>
        <end position="738"/>
    </location>
</feature>
<dbReference type="OMA" id="WILTHME"/>
<feature type="compositionally biased region" description="Basic and acidic residues" evidence="17">
    <location>
        <begin position="719"/>
        <end position="732"/>
    </location>
</feature>
<gene>
    <name evidence="19" type="ORF">L798_14375</name>
</gene>
<comment type="similarity">
    <text evidence="12">Belongs to the IFT81 family.</text>
</comment>
<evidence type="ECO:0000256" key="11">
    <source>
        <dbReference type="ARBA" id="ARBA00023273"/>
    </source>
</evidence>
<feature type="region of interest" description="Disordered" evidence="17">
    <location>
        <begin position="280"/>
        <end position="300"/>
    </location>
</feature>
<comment type="subcellular location">
    <subcellularLocation>
        <location evidence="1">Cytoplasm</location>
        <location evidence="1">Cytoskeleton</location>
        <location evidence="1">Cilium basal body</location>
    </subcellularLocation>
</comment>
<feature type="coiled-coil region" evidence="16">
    <location>
        <begin position="657"/>
        <end position="694"/>
    </location>
</feature>
<reference evidence="19 20" key="1">
    <citation type="journal article" date="2014" name="Nat. Commun.">
        <title>Molecular traces of alternative social organization in a termite genome.</title>
        <authorList>
            <person name="Terrapon N."/>
            <person name="Li C."/>
            <person name="Robertson H.M."/>
            <person name="Ji L."/>
            <person name="Meng X."/>
            <person name="Booth W."/>
            <person name="Chen Z."/>
            <person name="Childers C.P."/>
            <person name="Glastad K.M."/>
            <person name="Gokhale K."/>
            <person name="Gowin J."/>
            <person name="Gronenberg W."/>
            <person name="Hermansen R.A."/>
            <person name="Hu H."/>
            <person name="Hunt B.G."/>
            <person name="Huylmans A.K."/>
            <person name="Khalil S.M."/>
            <person name="Mitchell R.D."/>
            <person name="Munoz-Torres M.C."/>
            <person name="Mustard J.A."/>
            <person name="Pan H."/>
            <person name="Reese J.T."/>
            <person name="Scharf M.E."/>
            <person name="Sun F."/>
            <person name="Vogel H."/>
            <person name="Xiao J."/>
            <person name="Yang W."/>
            <person name="Yang Z."/>
            <person name="Yang Z."/>
            <person name="Zhou J."/>
            <person name="Zhu J."/>
            <person name="Brent C.S."/>
            <person name="Elsik C.G."/>
            <person name="Goodisman M.A."/>
            <person name="Liberles D.A."/>
            <person name="Roe R.M."/>
            <person name="Vargo E.L."/>
            <person name="Vilcinskas A."/>
            <person name="Wang J."/>
            <person name="Bornberg-Bauer E."/>
            <person name="Korb J."/>
            <person name="Zhang G."/>
            <person name="Liebig J."/>
        </authorList>
    </citation>
    <scope>NUCLEOTIDE SEQUENCE [LARGE SCALE GENOMIC DNA]</scope>
    <source>
        <tissue evidence="19">Whole organism</tissue>
    </source>
</reference>
<evidence type="ECO:0000256" key="12">
    <source>
        <dbReference type="ARBA" id="ARBA00043983"/>
    </source>
</evidence>
<evidence type="ECO:0000256" key="8">
    <source>
        <dbReference type="ARBA" id="ARBA00023054"/>
    </source>
</evidence>
<dbReference type="GO" id="GO:0060271">
    <property type="term" value="P:cilium assembly"/>
    <property type="evidence" value="ECO:0007669"/>
    <property type="project" value="InterPro"/>
</dbReference>
<dbReference type="InterPro" id="IPR029600">
    <property type="entry name" value="IFT81"/>
</dbReference>
<feature type="coiled-coil region" evidence="16">
    <location>
        <begin position="598"/>
        <end position="632"/>
    </location>
</feature>
<evidence type="ECO:0000256" key="15">
    <source>
        <dbReference type="ARBA" id="ARBA00079903"/>
    </source>
</evidence>
<dbReference type="InterPro" id="IPR041146">
    <property type="entry name" value="IFT81_CH"/>
</dbReference>
<keyword evidence="19" id="KW-0282">Flagellum</keyword>
<dbReference type="Gene3D" id="1.10.418.70">
    <property type="entry name" value="Intraflagellar transport protein 81, N-terminal domain"/>
    <property type="match status" value="1"/>
</dbReference>
<evidence type="ECO:0000256" key="4">
    <source>
        <dbReference type="ARBA" id="ARBA00022782"/>
    </source>
</evidence>
<keyword evidence="3" id="KW-0597">Phosphoprotein</keyword>
<proteinExistence type="inferred from homology"/>
<evidence type="ECO:0000256" key="5">
    <source>
        <dbReference type="ARBA" id="ARBA00022794"/>
    </source>
</evidence>
<dbReference type="AlphaFoldDB" id="A0A067QZX2"/>
<protein>
    <recommendedName>
        <fullName evidence="14">Intraflagellar transport protein 81 homolog</fullName>
    </recommendedName>
    <alternativeName>
        <fullName evidence="15">Carnitine deficiency-associated protein expressed in ventricle 1</fullName>
    </alternativeName>
</protein>
<organism evidence="19 20">
    <name type="scientific">Zootermopsis nevadensis</name>
    <name type="common">Dampwood termite</name>
    <dbReference type="NCBI Taxonomy" id="136037"/>
    <lineage>
        <taxon>Eukaryota</taxon>
        <taxon>Metazoa</taxon>
        <taxon>Ecdysozoa</taxon>
        <taxon>Arthropoda</taxon>
        <taxon>Hexapoda</taxon>
        <taxon>Insecta</taxon>
        <taxon>Pterygota</taxon>
        <taxon>Neoptera</taxon>
        <taxon>Polyneoptera</taxon>
        <taxon>Dictyoptera</taxon>
        <taxon>Blattodea</taxon>
        <taxon>Blattoidea</taxon>
        <taxon>Termitoidae</taxon>
        <taxon>Termopsidae</taxon>
        <taxon>Zootermopsis</taxon>
    </lineage>
</organism>
<dbReference type="STRING" id="136037.A0A067QZX2"/>
<evidence type="ECO:0000256" key="6">
    <source>
        <dbReference type="ARBA" id="ARBA00022871"/>
    </source>
</evidence>
<evidence type="ECO:0000313" key="20">
    <source>
        <dbReference type="Proteomes" id="UP000027135"/>
    </source>
</evidence>
<comment type="function">
    <text evidence="13">Component of the intraflagellar transport (IFT) complex B: together with IFT74, forms a tubulin-binding module that specifically mediates transport of tubulin within the cilium. Binds tubulin via its CH (calponin-homology)-like region. Required for ciliogenesis. Required for proper regulation of SHH signaling. Plays an important role during spermatogenesis by modulating the assembly and elongation of the sperm flagella.</text>
</comment>
<keyword evidence="10" id="KW-0206">Cytoskeleton</keyword>
<feature type="coiled-coil region" evidence="16">
    <location>
        <begin position="417"/>
        <end position="451"/>
    </location>
</feature>
<dbReference type="Proteomes" id="UP000027135">
    <property type="component" value="Unassembled WGS sequence"/>
</dbReference>
<dbReference type="EMBL" id="KK853149">
    <property type="protein sequence ID" value="KDR10696.1"/>
    <property type="molecule type" value="Genomic_DNA"/>
</dbReference>
<dbReference type="GO" id="GO:0030992">
    <property type="term" value="C:intraciliary transport particle B"/>
    <property type="evidence" value="ECO:0007669"/>
    <property type="project" value="InterPro"/>
</dbReference>
<evidence type="ECO:0000256" key="9">
    <source>
        <dbReference type="ARBA" id="ARBA00023069"/>
    </source>
</evidence>
<evidence type="ECO:0000259" key="18">
    <source>
        <dbReference type="Pfam" id="PF18383"/>
    </source>
</evidence>
<keyword evidence="5" id="KW-0970">Cilium biogenesis/degradation</keyword>
<accession>A0A067QZX2</accession>
<keyword evidence="9" id="KW-0969">Cilium</keyword>
<keyword evidence="6" id="KW-0744">Spermatogenesis</keyword>
<dbReference type="eggNOG" id="ENOG502QSBR">
    <property type="taxonomic scope" value="Eukaryota"/>
</dbReference>